<evidence type="ECO:0000256" key="7">
    <source>
        <dbReference type="ARBA" id="ARBA00022840"/>
    </source>
</evidence>
<feature type="signal peptide" evidence="12">
    <location>
        <begin position="1"/>
        <end position="19"/>
    </location>
</feature>
<evidence type="ECO:0000256" key="10">
    <source>
        <dbReference type="ARBA" id="ARBA00068150"/>
    </source>
</evidence>
<dbReference type="SMART" id="SM00387">
    <property type="entry name" value="HATPase_c"/>
    <property type="match status" value="1"/>
</dbReference>
<dbReference type="InterPro" id="IPR036097">
    <property type="entry name" value="HisK_dim/P_sf"/>
</dbReference>
<dbReference type="CDD" id="cd17546">
    <property type="entry name" value="REC_hyHK_CKI1_RcsC-like"/>
    <property type="match status" value="1"/>
</dbReference>
<feature type="domain" description="Histidine kinase" evidence="13">
    <location>
        <begin position="904"/>
        <end position="1126"/>
    </location>
</feature>
<keyword evidence="3 11" id="KW-0597">Phosphoprotein</keyword>
<dbReference type="Pfam" id="PF02518">
    <property type="entry name" value="HATPase_c"/>
    <property type="match status" value="1"/>
</dbReference>
<dbReference type="Pfam" id="PF00512">
    <property type="entry name" value="HisKA"/>
    <property type="match status" value="1"/>
</dbReference>
<evidence type="ECO:0000256" key="12">
    <source>
        <dbReference type="SAM" id="SignalP"/>
    </source>
</evidence>
<comment type="catalytic activity">
    <reaction evidence="1">
        <text>ATP + protein L-histidine = ADP + protein N-phospho-L-histidine.</text>
        <dbReference type="EC" id="2.7.13.3"/>
    </reaction>
</comment>
<evidence type="ECO:0000256" key="3">
    <source>
        <dbReference type="ARBA" id="ARBA00022553"/>
    </source>
</evidence>
<organism evidence="15 16">
    <name type="scientific">Pontibacter qinzhouensis</name>
    <dbReference type="NCBI Taxonomy" id="2603253"/>
    <lineage>
        <taxon>Bacteria</taxon>
        <taxon>Pseudomonadati</taxon>
        <taxon>Bacteroidota</taxon>
        <taxon>Cytophagia</taxon>
        <taxon>Cytophagales</taxon>
        <taxon>Hymenobacteraceae</taxon>
        <taxon>Pontibacter</taxon>
    </lineage>
</organism>
<dbReference type="CDD" id="cd16922">
    <property type="entry name" value="HATPase_EvgS-ArcB-TorS-like"/>
    <property type="match status" value="1"/>
</dbReference>
<dbReference type="CDD" id="cd00156">
    <property type="entry name" value="REC"/>
    <property type="match status" value="1"/>
</dbReference>
<dbReference type="RefSeq" id="WP_147923838.1">
    <property type="nucleotide sequence ID" value="NZ_VRTY01000123.1"/>
</dbReference>
<dbReference type="SUPFAM" id="SSF47384">
    <property type="entry name" value="Homodimeric domain of signal transducing histidine kinase"/>
    <property type="match status" value="1"/>
</dbReference>
<dbReference type="InterPro" id="IPR001789">
    <property type="entry name" value="Sig_transdc_resp-reg_receiver"/>
</dbReference>
<protein>
    <recommendedName>
        <fullName evidence="10">Sensory/regulatory protein RpfC</fullName>
        <ecNumber evidence="2">2.7.13.3</ecNumber>
    </recommendedName>
</protein>
<feature type="chain" id="PRO_5023019640" description="Sensory/regulatory protein RpfC" evidence="12">
    <location>
        <begin position="20"/>
        <end position="1418"/>
    </location>
</feature>
<dbReference type="Gene3D" id="2.60.40.10">
    <property type="entry name" value="Immunoglobulins"/>
    <property type="match status" value="1"/>
</dbReference>
<dbReference type="Gene3D" id="1.10.287.130">
    <property type="match status" value="1"/>
</dbReference>
<keyword evidence="7" id="KW-0067">ATP-binding</keyword>
<dbReference type="InterPro" id="IPR005467">
    <property type="entry name" value="His_kinase_dom"/>
</dbReference>
<dbReference type="Pfam" id="PF07494">
    <property type="entry name" value="Reg_prop"/>
    <property type="match status" value="9"/>
</dbReference>
<dbReference type="InterPro" id="IPR003661">
    <property type="entry name" value="HisK_dim/P_dom"/>
</dbReference>
<evidence type="ECO:0000256" key="9">
    <source>
        <dbReference type="ARBA" id="ARBA00064003"/>
    </source>
</evidence>
<proteinExistence type="predicted"/>
<evidence type="ECO:0000256" key="4">
    <source>
        <dbReference type="ARBA" id="ARBA00022679"/>
    </source>
</evidence>
<dbReference type="InterPro" id="IPR004358">
    <property type="entry name" value="Sig_transdc_His_kin-like_C"/>
</dbReference>
<evidence type="ECO:0000256" key="2">
    <source>
        <dbReference type="ARBA" id="ARBA00012438"/>
    </source>
</evidence>
<reference evidence="15 16" key="1">
    <citation type="submission" date="2019-08" db="EMBL/GenBank/DDBJ databases">
        <authorList>
            <person name="Shi S."/>
        </authorList>
    </citation>
    <scope>NUCLEOTIDE SEQUENCE [LARGE SCALE GENOMIC DNA]</scope>
    <source>
        <strain evidence="15 16">GY10130</strain>
    </source>
</reference>
<evidence type="ECO:0000313" key="16">
    <source>
        <dbReference type="Proteomes" id="UP000321926"/>
    </source>
</evidence>
<dbReference type="SMART" id="SM00388">
    <property type="entry name" value="HisKA"/>
    <property type="match status" value="1"/>
</dbReference>
<sequence>MKKLYILLLLLLFAVASWAQQADISFRHLTTKSGLSQSFVRTIVQDQNGFTWIGTSDGLNKYDGYKIKVYRNNPLEKESLSTNAIIKLYLDRKGTLYIGTDNGGLNVYNQKMNNFTVYKHDPQDPNSLSDDRITSITEDQKGLIWIGTDNGGLNIFDPGTKKFTRLLHSPQNLNSPISNVIRALEEDKAGNMWVGTEHGISVISKDRKTYTHYRHDPKQPGSLSTNSIRKIFIDREGEVWVGTAFGGMNRFMPQSNSFKVYRHQASGNPSLLADYVPGICQAKDGRIWVATNYGLSVLNKRTDTFNNYQHDSFVNSSLLDNGLNTIYADPTGNIWLGSIAGITIKEAYPNNFKHFAFNPGKPNGLGSKEVFSFYQDKRDNIWVGLRNGFDQFDRKTNTFRHHQFTQAGKWLGTITSFLEDSQNNFWVGTFDAGIFSYNRNTKTYEQFQGFNPVTQDTILLRDVWYMQQNSKGELFAATLNTGIFIFDTETRTFAPYTWKGKEIPTAGINSFYIDKQDNLWVGTTSEGLYKLNKRLNVFKAFKHDPAKPESISNNIITSIYEDRQQNIWVGTKNGLNLLQQKTATFRSFSEKAGLPSNAINSIQEDDNGNLWLGTNNGLSCFNAAKGSFRNFTAEDGLQLNEFQVRAAYKLRSGELLFGGMNGFNIFNPKNFIYNKKAPAVYITDFQIFNKEVAIGTEDSPLKNAISTANEIKLSYKHSVLSFGFVAINYIRSRKNQYAYMLEGFDKDWIHAGPERKAYYTNLDPGEYVFRVKASNNDGIWNETGDEVKLIITPPYWATWWFRSLVVLSFLGSGIGLYWYRVRAINKQKTELEKQVKARTSEVMSQKEALQTQAAELKDYTIRLLELNTQLHLQQTHEHQAREEAELARQEAEKANQAKSTFLATMSHEIRTPLNGVIGMTSLLSETRLNSEQRNYTEIIRSSGKSLLAVIDNILDFSKIESGNLELEQEPFDLREAIEEVLDLFANKAAQQNLDLMYQLSYNIPAQIIGDSVRLKQILINLVGNALKFTSEGEIVVGVTQCHLHDNNLAELTFEVRDTGIGIPPDKAAHLFKAFTQVDSSTTRKYGGTGLGLAISKRLVDLMGGSISVESTPGKGTCFRFTMLAEPSTQAIQTYVHLNTAELKGKRILVVDDNNTNRGILKAQLTQWRFLPSLAGSAQEALLLLKKQKYDIIISDMHMPETDGVELAQKVKKLHPNLPIILLSSIGDSITATHKDLFYCTLTKPVKHQQLYKQLTNCLKQQQRTEKQEPEKNKLSEHFAQDYPLRILVAEDYPINQMLAQMVLEKLGYTADLVENGLQVLEALAQKQYDVILMDVQMPEMDGLAATREIRQQTDAPQPYIIATTANAMKEDVQACLAAGMNDYISKPIDLEELLKSLEKAAATVTASAPATDLLSSTV</sequence>
<dbReference type="PROSITE" id="PS50110">
    <property type="entry name" value="RESPONSE_REGULATORY"/>
    <property type="match status" value="2"/>
</dbReference>
<dbReference type="Proteomes" id="UP000321926">
    <property type="component" value="Unassembled WGS sequence"/>
</dbReference>
<keyword evidence="4" id="KW-0808">Transferase</keyword>
<dbReference type="PROSITE" id="PS50109">
    <property type="entry name" value="HIS_KIN"/>
    <property type="match status" value="1"/>
</dbReference>
<dbReference type="SUPFAM" id="SSF52172">
    <property type="entry name" value="CheY-like"/>
    <property type="match status" value="2"/>
</dbReference>
<dbReference type="Gene3D" id="2.130.10.10">
    <property type="entry name" value="YVTN repeat-like/Quinoprotein amine dehydrogenase"/>
    <property type="match status" value="5"/>
</dbReference>
<feature type="domain" description="Response regulatory" evidence="14">
    <location>
        <begin position="1146"/>
        <end position="1258"/>
    </location>
</feature>
<dbReference type="InterPro" id="IPR015943">
    <property type="entry name" value="WD40/YVTN_repeat-like_dom_sf"/>
</dbReference>
<dbReference type="EC" id="2.7.13.3" evidence="2"/>
<dbReference type="PANTHER" id="PTHR45339">
    <property type="entry name" value="HYBRID SIGNAL TRANSDUCTION HISTIDINE KINASE J"/>
    <property type="match status" value="1"/>
</dbReference>
<keyword evidence="8" id="KW-0902">Two-component regulatory system</keyword>
<dbReference type="PRINTS" id="PR00344">
    <property type="entry name" value="BCTRLSENSOR"/>
</dbReference>
<evidence type="ECO:0000256" key="6">
    <source>
        <dbReference type="ARBA" id="ARBA00022777"/>
    </source>
</evidence>
<evidence type="ECO:0000259" key="13">
    <source>
        <dbReference type="PROSITE" id="PS50109"/>
    </source>
</evidence>
<dbReference type="InterPro" id="IPR011006">
    <property type="entry name" value="CheY-like_superfamily"/>
</dbReference>
<evidence type="ECO:0000256" key="1">
    <source>
        <dbReference type="ARBA" id="ARBA00000085"/>
    </source>
</evidence>
<keyword evidence="5" id="KW-0547">Nucleotide-binding</keyword>
<name>A0A5C8IYN8_9BACT</name>
<evidence type="ECO:0000259" key="14">
    <source>
        <dbReference type="PROSITE" id="PS50110"/>
    </source>
</evidence>
<evidence type="ECO:0000256" key="8">
    <source>
        <dbReference type="ARBA" id="ARBA00023012"/>
    </source>
</evidence>
<gene>
    <name evidence="15" type="ORF">FVR03_21510</name>
</gene>
<dbReference type="FunFam" id="1.10.287.130:FF:000002">
    <property type="entry name" value="Two-component osmosensing histidine kinase"/>
    <property type="match status" value="1"/>
</dbReference>
<evidence type="ECO:0000256" key="5">
    <source>
        <dbReference type="ARBA" id="ARBA00022741"/>
    </source>
</evidence>
<dbReference type="EMBL" id="VRTY01000123">
    <property type="protein sequence ID" value="TXK26767.1"/>
    <property type="molecule type" value="Genomic_DNA"/>
</dbReference>
<feature type="modified residue" description="4-aspartylphosphate" evidence="11">
    <location>
        <position position="1195"/>
    </location>
</feature>
<dbReference type="Pfam" id="PF00072">
    <property type="entry name" value="Response_reg"/>
    <property type="match status" value="2"/>
</dbReference>
<keyword evidence="16" id="KW-1185">Reference proteome</keyword>
<accession>A0A5C8IYN8</accession>
<comment type="subunit">
    <text evidence="9">At low DSF concentrations, interacts with RpfF.</text>
</comment>
<dbReference type="CDD" id="cd00082">
    <property type="entry name" value="HisKA"/>
    <property type="match status" value="1"/>
</dbReference>
<dbReference type="Gene3D" id="3.30.565.10">
    <property type="entry name" value="Histidine kinase-like ATPase, C-terminal domain"/>
    <property type="match status" value="1"/>
</dbReference>
<feature type="domain" description="Response regulatory" evidence="14">
    <location>
        <begin position="1285"/>
        <end position="1401"/>
    </location>
</feature>
<dbReference type="SUPFAM" id="SSF55874">
    <property type="entry name" value="ATPase domain of HSP90 chaperone/DNA topoisomerase II/histidine kinase"/>
    <property type="match status" value="1"/>
</dbReference>
<keyword evidence="12" id="KW-0732">Signal</keyword>
<dbReference type="GO" id="GO:0000155">
    <property type="term" value="F:phosphorelay sensor kinase activity"/>
    <property type="evidence" value="ECO:0007669"/>
    <property type="project" value="InterPro"/>
</dbReference>
<dbReference type="InterPro" id="IPR003594">
    <property type="entry name" value="HATPase_dom"/>
</dbReference>
<dbReference type="SMART" id="SM00448">
    <property type="entry name" value="REC"/>
    <property type="match status" value="2"/>
</dbReference>
<dbReference type="Pfam" id="PF07495">
    <property type="entry name" value="Y_Y_Y"/>
    <property type="match status" value="1"/>
</dbReference>
<comment type="caution">
    <text evidence="15">The sequence shown here is derived from an EMBL/GenBank/DDBJ whole genome shotgun (WGS) entry which is preliminary data.</text>
</comment>
<dbReference type="Gene3D" id="3.40.50.2300">
    <property type="match status" value="2"/>
</dbReference>
<dbReference type="PANTHER" id="PTHR45339:SF1">
    <property type="entry name" value="HYBRID SIGNAL TRANSDUCTION HISTIDINE KINASE J"/>
    <property type="match status" value="1"/>
</dbReference>
<keyword evidence="6" id="KW-0418">Kinase</keyword>
<evidence type="ECO:0000256" key="11">
    <source>
        <dbReference type="PROSITE-ProRule" id="PRU00169"/>
    </source>
</evidence>
<evidence type="ECO:0000313" key="15">
    <source>
        <dbReference type="EMBL" id="TXK26767.1"/>
    </source>
</evidence>
<dbReference type="SUPFAM" id="SSF63829">
    <property type="entry name" value="Calcium-dependent phosphotriesterase"/>
    <property type="match status" value="3"/>
</dbReference>
<dbReference type="InterPro" id="IPR013783">
    <property type="entry name" value="Ig-like_fold"/>
</dbReference>
<dbReference type="FunFam" id="2.60.40.10:FF:000791">
    <property type="entry name" value="Two-component system sensor histidine kinase/response regulator"/>
    <property type="match status" value="1"/>
</dbReference>
<dbReference type="OrthoDB" id="9797097at2"/>
<dbReference type="GO" id="GO:0005524">
    <property type="term" value="F:ATP binding"/>
    <property type="evidence" value="ECO:0007669"/>
    <property type="project" value="UniProtKB-KW"/>
</dbReference>
<dbReference type="InterPro" id="IPR011110">
    <property type="entry name" value="Reg_prop"/>
</dbReference>
<dbReference type="InterPro" id="IPR011123">
    <property type="entry name" value="Y_Y_Y"/>
</dbReference>
<dbReference type="InterPro" id="IPR036890">
    <property type="entry name" value="HATPase_C_sf"/>
</dbReference>
<dbReference type="FunFam" id="3.30.565.10:FF:000010">
    <property type="entry name" value="Sensor histidine kinase RcsC"/>
    <property type="match status" value="1"/>
</dbReference>
<feature type="modified residue" description="4-aspartylphosphate" evidence="11">
    <location>
        <position position="1334"/>
    </location>
</feature>